<dbReference type="Gene3D" id="2.40.70.10">
    <property type="entry name" value="Acid Proteases"/>
    <property type="match status" value="2"/>
</dbReference>
<accession>A0A1R2C976</accession>
<evidence type="ECO:0000313" key="8">
    <source>
        <dbReference type="Proteomes" id="UP000187209"/>
    </source>
</evidence>
<dbReference type="OrthoDB" id="15189at2759"/>
<dbReference type="InterPro" id="IPR001461">
    <property type="entry name" value="Aspartic_peptidase_A1"/>
</dbReference>
<evidence type="ECO:0000256" key="2">
    <source>
        <dbReference type="ARBA" id="ARBA00022670"/>
    </source>
</evidence>
<evidence type="ECO:0000256" key="5">
    <source>
        <dbReference type="SAM" id="Phobius"/>
    </source>
</evidence>
<name>A0A1R2C976_9CILI</name>
<keyword evidence="3" id="KW-0064">Aspartyl protease</keyword>
<dbReference type="EMBL" id="MPUH01000233">
    <property type="protein sequence ID" value="OMJ85554.1"/>
    <property type="molecule type" value="Genomic_DNA"/>
</dbReference>
<evidence type="ECO:0000259" key="6">
    <source>
        <dbReference type="PROSITE" id="PS51767"/>
    </source>
</evidence>
<feature type="domain" description="Peptidase A1" evidence="6">
    <location>
        <begin position="41"/>
        <end position="327"/>
    </location>
</feature>
<dbReference type="InterPro" id="IPR021109">
    <property type="entry name" value="Peptidase_aspartic_dom_sf"/>
</dbReference>
<gene>
    <name evidence="7" type="ORF">SteCoe_13096</name>
</gene>
<dbReference type="InterPro" id="IPR033121">
    <property type="entry name" value="PEPTIDASE_A1"/>
</dbReference>
<sequence>MVYLFLLINLAYSLRKYPLHLEDQALPTSSSNGIENAKTLFAVTIQVGEPGQNISAILVMDDKKDLILASVQEDNPSEISLYNSSASKTYHEINDDYMLGDDKVELGYDKVSFGSLIANNQSFYIVDLDDDSKYDRSVLPLWFDSKNNSKNFLNTLKNEQKIEANVFSIDLWNMVLTIGDRADQDKNPEEAIKIPINTETWTCSFSNISLQGIVLDENSTFNLAIEQEGIVGPSDKIALLRSIIAEDHDCDSKNQTCQCRSDFADFPNIEFLVEGQILIIDPHNYMQYQSEYCTFDFYEGDKWILGQGLFIEYFSVFDHDEGSATFYRVHYPKVEESGFWIGFGLIAIGVIYGIALVFGIVWYCMKDNSRDYTKI</sequence>
<proteinExistence type="inferred from homology"/>
<protein>
    <recommendedName>
        <fullName evidence="6">Peptidase A1 domain-containing protein</fullName>
    </recommendedName>
</protein>
<evidence type="ECO:0000313" key="7">
    <source>
        <dbReference type="EMBL" id="OMJ85554.1"/>
    </source>
</evidence>
<dbReference type="GO" id="GO:0004190">
    <property type="term" value="F:aspartic-type endopeptidase activity"/>
    <property type="evidence" value="ECO:0007669"/>
    <property type="project" value="UniProtKB-KW"/>
</dbReference>
<keyword evidence="5" id="KW-0812">Transmembrane</keyword>
<dbReference type="AlphaFoldDB" id="A0A1R2C976"/>
<feature type="transmembrane region" description="Helical" evidence="5">
    <location>
        <begin position="339"/>
        <end position="365"/>
    </location>
</feature>
<reference evidence="7 8" key="1">
    <citation type="submission" date="2016-11" db="EMBL/GenBank/DDBJ databases">
        <title>The macronuclear genome of Stentor coeruleus: a giant cell with tiny introns.</title>
        <authorList>
            <person name="Slabodnick M."/>
            <person name="Ruby J.G."/>
            <person name="Reiff S.B."/>
            <person name="Swart E.C."/>
            <person name="Gosai S."/>
            <person name="Prabakaran S."/>
            <person name="Witkowska E."/>
            <person name="Larue G.E."/>
            <person name="Fisher S."/>
            <person name="Freeman R.M."/>
            <person name="Gunawardena J."/>
            <person name="Chu W."/>
            <person name="Stover N.A."/>
            <person name="Gregory B.D."/>
            <person name="Nowacki M."/>
            <person name="Derisi J."/>
            <person name="Roy S.W."/>
            <person name="Marshall W.F."/>
            <person name="Sood P."/>
        </authorList>
    </citation>
    <scope>NUCLEOTIDE SEQUENCE [LARGE SCALE GENOMIC DNA]</scope>
    <source>
        <strain evidence="7">WM001</strain>
    </source>
</reference>
<keyword evidence="5" id="KW-1133">Transmembrane helix</keyword>
<dbReference type="GO" id="GO:0006508">
    <property type="term" value="P:proteolysis"/>
    <property type="evidence" value="ECO:0007669"/>
    <property type="project" value="UniProtKB-KW"/>
</dbReference>
<dbReference type="Proteomes" id="UP000187209">
    <property type="component" value="Unassembled WGS sequence"/>
</dbReference>
<evidence type="ECO:0000256" key="1">
    <source>
        <dbReference type="ARBA" id="ARBA00007447"/>
    </source>
</evidence>
<comment type="similarity">
    <text evidence="1">Belongs to the peptidase A1 family.</text>
</comment>
<keyword evidence="5" id="KW-0472">Membrane</keyword>
<dbReference type="PANTHER" id="PTHR47966">
    <property type="entry name" value="BETA-SITE APP-CLEAVING ENZYME, ISOFORM A-RELATED"/>
    <property type="match status" value="1"/>
</dbReference>
<dbReference type="Pfam" id="PF00026">
    <property type="entry name" value="Asp"/>
    <property type="match status" value="1"/>
</dbReference>
<comment type="caution">
    <text evidence="7">The sequence shown here is derived from an EMBL/GenBank/DDBJ whole genome shotgun (WGS) entry which is preliminary data.</text>
</comment>
<organism evidence="7 8">
    <name type="scientific">Stentor coeruleus</name>
    <dbReference type="NCBI Taxonomy" id="5963"/>
    <lineage>
        <taxon>Eukaryota</taxon>
        <taxon>Sar</taxon>
        <taxon>Alveolata</taxon>
        <taxon>Ciliophora</taxon>
        <taxon>Postciliodesmatophora</taxon>
        <taxon>Heterotrichea</taxon>
        <taxon>Heterotrichida</taxon>
        <taxon>Stentoridae</taxon>
        <taxon>Stentor</taxon>
    </lineage>
</organism>
<dbReference type="PANTHER" id="PTHR47966:SF51">
    <property type="entry name" value="BETA-SITE APP-CLEAVING ENZYME, ISOFORM A-RELATED"/>
    <property type="match status" value="1"/>
</dbReference>
<keyword evidence="2" id="KW-0645">Protease</keyword>
<evidence type="ECO:0000256" key="3">
    <source>
        <dbReference type="ARBA" id="ARBA00022750"/>
    </source>
</evidence>
<keyword evidence="4" id="KW-0378">Hydrolase</keyword>
<evidence type="ECO:0000256" key="4">
    <source>
        <dbReference type="ARBA" id="ARBA00022801"/>
    </source>
</evidence>
<dbReference type="PROSITE" id="PS51767">
    <property type="entry name" value="PEPTIDASE_A1"/>
    <property type="match status" value="1"/>
</dbReference>
<dbReference type="SUPFAM" id="SSF50630">
    <property type="entry name" value="Acid proteases"/>
    <property type="match status" value="1"/>
</dbReference>
<keyword evidence="8" id="KW-1185">Reference proteome</keyword>